<evidence type="ECO:0000256" key="3">
    <source>
        <dbReference type="ARBA" id="ARBA00024799"/>
    </source>
</evidence>
<dbReference type="GO" id="GO:0050567">
    <property type="term" value="F:glutaminyl-tRNA synthase (glutamine-hydrolyzing) activity"/>
    <property type="evidence" value="ECO:0007669"/>
    <property type="project" value="UniProtKB-UniRule"/>
</dbReference>
<evidence type="ECO:0000256" key="6">
    <source>
        <dbReference type="HAMAP-Rule" id="MF_00122"/>
    </source>
</evidence>
<evidence type="ECO:0000256" key="2">
    <source>
        <dbReference type="ARBA" id="ARBA00011123"/>
    </source>
</evidence>
<organism evidence="7 8">
    <name type="scientific">Anaeromonas frigoriresistens</name>
    <dbReference type="NCBI Taxonomy" id="2683708"/>
    <lineage>
        <taxon>Bacteria</taxon>
        <taxon>Bacillati</taxon>
        <taxon>Bacillota</taxon>
        <taxon>Tissierellia</taxon>
        <taxon>Tissierellales</taxon>
        <taxon>Thermohalobacteraceae</taxon>
        <taxon>Anaeromonas</taxon>
    </lineage>
</organism>
<reference evidence="7" key="1">
    <citation type="submission" date="2019-12" db="EMBL/GenBank/DDBJ databases">
        <title>Clostridiaceae gen. nov. sp. nov., isolated from sediment in Xinjiang, China.</title>
        <authorList>
            <person name="Zhang R."/>
        </authorList>
    </citation>
    <scope>NUCLEOTIDE SEQUENCE</scope>
    <source>
        <strain evidence="7">D2Q-11</strain>
    </source>
</reference>
<comment type="subunit">
    <text evidence="2 6">Heterotrimer of A, B and C subunits.</text>
</comment>
<dbReference type="NCBIfam" id="TIGR00135">
    <property type="entry name" value="gatC"/>
    <property type="match status" value="1"/>
</dbReference>
<keyword evidence="6" id="KW-0547">Nucleotide-binding</keyword>
<dbReference type="HAMAP" id="MF_00122">
    <property type="entry name" value="GatC"/>
    <property type="match status" value="1"/>
</dbReference>
<proteinExistence type="inferred from homology"/>
<comment type="caution">
    <text evidence="7">The sequence shown here is derived from an EMBL/GenBank/DDBJ whole genome shotgun (WGS) entry which is preliminary data.</text>
</comment>
<dbReference type="Pfam" id="PF02686">
    <property type="entry name" value="GatC"/>
    <property type="match status" value="1"/>
</dbReference>
<dbReference type="Proteomes" id="UP000724672">
    <property type="component" value="Unassembled WGS sequence"/>
</dbReference>
<accession>A0A942UT89</accession>
<evidence type="ECO:0000256" key="4">
    <source>
        <dbReference type="ARBA" id="ARBA00047380"/>
    </source>
</evidence>
<evidence type="ECO:0000256" key="5">
    <source>
        <dbReference type="ARBA" id="ARBA00047913"/>
    </source>
</evidence>
<keyword evidence="6" id="KW-0648">Protein biosynthesis</keyword>
<dbReference type="EMBL" id="WSFT01000008">
    <property type="protein sequence ID" value="MBS4536995.1"/>
    <property type="molecule type" value="Genomic_DNA"/>
</dbReference>
<keyword evidence="6" id="KW-0436">Ligase</keyword>
<gene>
    <name evidence="6 7" type="primary">gatC</name>
    <name evidence="7" type="ORF">GOQ27_00890</name>
</gene>
<dbReference type="AlphaFoldDB" id="A0A942UT89"/>
<dbReference type="GO" id="GO:0006412">
    <property type="term" value="P:translation"/>
    <property type="evidence" value="ECO:0007669"/>
    <property type="project" value="UniProtKB-UniRule"/>
</dbReference>
<dbReference type="PANTHER" id="PTHR15004">
    <property type="entry name" value="GLUTAMYL-TRNA(GLN) AMIDOTRANSFERASE SUBUNIT C, MITOCHONDRIAL"/>
    <property type="match status" value="1"/>
</dbReference>
<dbReference type="Gene3D" id="1.10.20.60">
    <property type="entry name" value="Glu-tRNAGln amidotransferase C subunit, N-terminal domain"/>
    <property type="match status" value="1"/>
</dbReference>
<dbReference type="InterPro" id="IPR003837">
    <property type="entry name" value="GatC"/>
</dbReference>
<evidence type="ECO:0000313" key="7">
    <source>
        <dbReference type="EMBL" id="MBS4536995.1"/>
    </source>
</evidence>
<dbReference type="GO" id="GO:0005524">
    <property type="term" value="F:ATP binding"/>
    <property type="evidence" value="ECO:0007669"/>
    <property type="project" value="UniProtKB-KW"/>
</dbReference>
<dbReference type="GO" id="GO:0070681">
    <property type="term" value="P:glutaminyl-tRNAGln biosynthesis via transamidation"/>
    <property type="evidence" value="ECO:0007669"/>
    <property type="project" value="TreeGrafter"/>
</dbReference>
<dbReference type="PANTHER" id="PTHR15004:SF0">
    <property type="entry name" value="GLUTAMYL-TRNA(GLN) AMIDOTRANSFERASE SUBUNIT C, MITOCHONDRIAL"/>
    <property type="match status" value="1"/>
</dbReference>
<comment type="similarity">
    <text evidence="1 6">Belongs to the GatC family.</text>
</comment>
<dbReference type="RefSeq" id="WP_203364926.1">
    <property type="nucleotide sequence ID" value="NZ_WSFT01000008.1"/>
</dbReference>
<evidence type="ECO:0000256" key="1">
    <source>
        <dbReference type="ARBA" id="ARBA00010757"/>
    </source>
</evidence>
<dbReference type="GO" id="GO:0006450">
    <property type="term" value="P:regulation of translational fidelity"/>
    <property type="evidence" value="ECO:0007669"/>
    <property type="project" value="InterPro"/>
</dbReference>
<comment type="function">
    <text evidence="3 6">Allows the formation of correctly charged Asn-tRNA(Asn) or Gln-tRNA(Gln) through the transamidation of misacylated Asp-tRNA(Asn) or Glu-tRNA(Gln) in organisms which lack either or both of asparaginyl-tRNA or glutaminyl-tRNA synthetases. The reaction takes place in the presence of glutamine and ATP through an activated phospho-Asp-tRNA(Asn) or phospho-Glu-tRNA(Gln).</text>
</comment>
<keyword evidence="8" id="KW-1185">Reference proteome</keyword>
<protein>
    <recommendedName>
        <fullName evidence="6">Aspartyl/glutamyl-tRNA(Asn/Gln) amidotransferase subunit C</fullName>
        <shortName evidence="6">Asp/Glu-ADT subunit C</shortName>
        <ecNumber evidence="6">6.3.5.-</ecNumber>
    </recommendedName>
</protein>
<keyword evidence="6" id="KW-0067">ATP-binding</keyword>
<comment type="catalytic activity">
    <reaction evidence="4 6">
        <text>L-aspartyl-tRNA(Asn) + L-glutamine + ATP + H2O = L-asparaginyl-tRNA(Asn) + L-glutamate + ADP + phosphate + 2 H(+)</text>
        <dbReference type="Rhea" id="RHEA:14513"/>
        <dbReference type="Rhea" id="RHEA-COMP:9674"/>
        <dbReference type="Rhea" id="RHEA-COMP:9677"/>
        <dbReference type="ChEBI" id="CHEBI:15377"/>
        <dbReference type="ChEBI" id="CHEBI:15378"/>
        <dbReference type="ChEBI" id="CHEBI:29985"/>
        <dbReference type="ChEBI" id="CHEBI:30616"/>
        <dbReference type="ChEBI" id="CHEBI:43474"/>
        <dbReference type="ChEBI" id="CHEBI:58359"/>
        <dbReference type="ChEBI" id="CHEBI:78515"/>
        <dbReference type="ChEBI" id="CHEBI:78516"/>
        <dbReference type="ChEBI" id="CHEBI:456216"/>
    </reaction>
</comment>
<comment type="catalytic activity">
    <reaction evidence="5 6">
        <text>L-glutamyl-tRNA(Gln) + L-glutamine + ATP + H2O = L-glutaminyl-tRNA(Gln) + L-glutamate + ADP + phosphate + H(+)</text>
        <dbReference type="Rhea" id="RHEA:17521"/>
        <dbReference type="Rhea" id="RHEA-COMP:9681"/>
        <dbReference type="Rhea" id="RHEA-COMP:9684"/>
        <dbReference type="ChEBI" id="CHEBI:15377"/>
        <dbReference type="ChEBI" id="CHEBI:15378"/>
        <dbReference type="ChEBI" id="CHEBI:29985"/>
        <dbReference type="ChEBI" id="CHEBI:30616"/>
        <dbReference type="ChEBI" id="CHEBI:43474"/>
        <dbReference type="ChEBI" id="CHEBI:58359"/>
        <dbReference type="ChEBI" id="CHEBI:78520"/>
        <dbReference type="ChEBI" id="CHEBI:78521"/>
        <dbReference type="ChEBI" id="CHEBI:456216"/>
    </reaction>
</comment>
<sequence length="96" mass="11249">MSITKEQIKHVAKLSRLEFDEESIEVFTEKFSSVIDYVEKLREVDTEGVKPTYHPHPSIRNVMREDEVKESLDREEVMKNAPENENGYVKIPKVLD</sequence>
<evidence type="ECO:0000313" key="8">
    <source>
        <dbReference type="Proteomes" id="UP000724672"/>
    </source>
</evidence>
<dbReference type="InterPro" id="IPR036113">
    <property type="entry name" value="Asp/Glu-ADT_sf_sub_c"/>
</dbReference>
<dbReference type="SUPFAM" id="SSF141000">
    <property type="entry name" value="Glu-tRNAGln amidotransferase C subunit"/>
    <property type="match status" value="1"/>
</dbReference>
<name>A0A942UT89_9FIRM</name>
<dbReference type="EC" id="6.3.5.-" evidence="6"/>